<evidence type="ECO:0000256" key="3">
    <source>
        <dbReference type="ARBA" id="ARBA00022475"/>
    </source>
</evidence>
<dbReference type="OrthoDB" id="7058816at2"/>
<keyword evidence="7 10" id="KW-1133">Transmembrane helix</keyword>
<keyword evidence="12" id="KW-1185">Reference proteome</keyword>
<name>A0A173WL91_9FIRM</name>
<organism evidence="11 12">
    <name type="scientific">Mitsuokella jalaludinii</name>
    <dbReference type="NCBI Taxonomy" id="187979"/>
    <lineage>
        <taxon>Bacteria</taxon>
        <taxon>Bacillati</taxon>
        <taxon>Bacillota</taxon>
        <taxon>Negativicutes</taxon>
        <taxon>Selenomonadales</taxon>
        <taxon>Selenomonadaceae</taxon>
        <taxon>Mitsuokella</taxon>
    </lineage>
</organism>
<dbReference type="STRING" id="187979.ERS852385_00277"/>
<dbReference type="NCBIfam" id="TIGR00822">
    <property type="entry name" value="EII-Sor"/>
    <property type="match status" value="1"/>
</dbReference>
<evidence type="ECO:0000313" key="12">
    <source>
        <dbReference type="Proteomes" id="UP000095546"/>
    </source>
</evidence>
<dbReference type="InterPro" id="IPR050303">
    <property type="entry name" value="GatZ_KbaZ_carbometab"/>
</dbReference>
<feature type="transmembrane region" description="Helical" evidence="10">
    <location>
        <begin position="175"/>
        <end position="195"/>
    </location>
</feature>
<dbReference type="PROSITE" id="PS51106">
    <property type="entry name" value="PTS_EIIC_TYPE_4"/>
    <property type="match status" value="1"/>
</dbReference>
<dbReference type="GO" id="GO:0009401">
    <property type="term" value="P:phosphoenolpyruvate-dependent sugar phosphotransferase system"/>
    <property type="evidence" value="ECO:0007669"/>
    <property type="project" value="UniProtKB-KW"/>
</dbReference>
<evidence type="ECO:0000256" key="2">
    <source>
        <dbReference type="ARBA" id="ARBA00022448"/>
    </source>
</evidence>
<feature type="transmembrane region" description="Helical" evidence="10">
    <location>
        <begin position="29"/>
        <end position="52"/>
    </location>
</feature>
<keyword evidence="8 10" id="KW-0472">Membrane</keyword>
<comment type="subcellular location">
    <subcellularLocation>
        <location evidence="1">Cell membrane</location>
        <topology evidence="1">Multi-pass membrane protein</topology>
    </subcellularLocation>
</comment>
<feature type="compositionally biased region" description="Gly residues" evidence="9">
    <location>
        <begin position="253"/>
        <end position="262"/>
    </location>
</feature>
<evidence type="ECO:0000256" key="7">
    <source>
        <dbReference type="ARBA" id="ARBA00022989"/>
    </source>
</evidence>
<feature type="region of interest" description="Disordered" evidence="9">
    <location>
        <begin position="252"/>
        <end position="272"/>
    </location>
</feature>
<evidence type="ECO:0000256" key="9">
    <source>
        <dbReference type="SAM" id="MobiDB-lite"/>
    </source>
</evidence>
<feature type="transmembrane region" description="Helical" evidence="10">
    <location>
        <begin position="92"/>
        <end position="118"/>
    </location>
</feature>
<dbReference type="eggNOG" id="COG3715">
    <property type="taxonomic scope" value="Bacteria"/>
</dbReference>
<proteinExistence type="predicted"/>
<keyword evidence="3" id="KW-1003">Cell membrane</keyword>
<evidence type="ECO:0000256" key="5">
    <source>
        <dbReference type="ARBA" id="ARBA00022683"/>
    </source>
</evidence>
<accession>A0A173WL91</accession>
<dbReference type="EMBL" id="CYYU01000001">
    <property type="protein sequence ID" value="CUN39247.1"/>
    <property type="molecule type" value="Genomic_DNA"/>
</dbReference>
<evidence type="ECO:0000256" key="4">
    <source>
        <dbReference type="ARBA" id="ARBA00022597"/>
    </source>
</evidence>
<dbReference type="PANTHER" id="PTHR32502">
    <property type="entry name" value="N-ACETYLGALACTOSAMINE PERMEASE II COMPONENT-RELATED"/>
    <property type="match status" value="1"/>
</dbReference>
<dbReference type="NCBIfam" id="NF011647">
    <property type="entry name" value="PRK15065.1"/>
    <property type="match status" value="1"/>
</dbReference>
<evidence type="ECO:0000313" key="11">
    <source>
        <dbReference type="EMBL" id="CUN39247.1"/>
    </source>
</evidence>
<feature type="transmembrane region" description="Helical" evidence="10">
    <location>
        <begin position="139"/>
        <end position="160"/>
    </location>
</feature>
<keyword evidence="2" id="KW-0813">Transport</keyword>
<reference evidence="11 12" key="1">
    <citation type="submission" date="2015-09" db="EMBL/GenBank/DDBJ databases">
        <authorList>
            <consortium name="Pathogen Informatics"/>
        </authorList>
    </citation>
    <scope>NUCLEOTIDE SEQUENCE [LARGE SCALE GENOMIC DNA]</scope>
    <source>
        <strain evidence="11 12">2789STDY5608828</strain>
    </source>
</reference>
<evidence type="ECO:0000256" key="6">
    <source>
        <dbReference type="ARBA" id="ARBA00022692"/>
    </source>
</evidence>
<sequence length="272" mass="27774">MTTIQFILLILVAAVAGMGSVLDEAQFHRPLVACTLVGLVLGDITTGIILGGTLEMLALGWMNVGAAMAPDAALASVVSAILVIVGHQSIGAGIAIAVPLAAAGQVLTIFVRTITVFFQHLADKFALEGNGFGIEMCHLGGLLLQAIRVAVPAALVAAIAGTDTVNAMLASIPEVITRGLQVAGGFIVVVGYAMVINMMNAKSLMPFFFLGFLVAVFTNVNLIGFGAIGLIAAYFHVKGLQRDIAIEEAAKTGGPGAAGGTGLDDIDDSDLM</sequence>
<dbReference type="InterPro" id="IPR004700">
    <property type="entry name" value="PTS_IIC_man"/>
</dbReference>
<keyword evidence="5" id="KW-0598">Phosphotransferase system</keyword>
<dbReference type="RefSeq" id="WP_036373531.1">
    <property type="nucleotide sequence ID" value="NZ_CABIWZ010000001.1"/>
</dbReference>
<evidence type="ECO:0000256" key="10">
    <source>
        <dbReference type="SAM" id="Phobius"/>
    </source>
</evidence>
<evidence type="ECO:0000256" key="1">
    <source>
        <dbReference type="ARBA" id="ARBA00004651"/>
    </source>
</evidence>
<dbReference type="PANTHER" id="PTHR32502:SF4">
    <property type="entry name" value="PTS SYSTEM MANNOSE-SPECIFIC EIIC COMPONENT"/>
    <property type="match status" value="1"/>
</dbReference>
<dbReference type="GO" id="GO:0005886">
    <property type="term" value="C:plasma membrane"/>
    <property type="evidence" value="ECO:0007669"/>
    <property type="project" value="UniProtKB-SubCell"/>
</dbReference>
<keyword evidence="6 10" id="KW-0812">Transmembrane</keyword>
<dbReference type="AlphaFoldDB" id="A0A173WL91"/>
<protein>
    <submittedName>
        <fullName evidence="11">PTS system mannose-specific EIIC component</fullName>
    </submittedName>
</protein>
<keyword evidence="4" id="KW-0762">Sugar transport</keyword>
<gene>
    <name evidence="11" type="primary">manY</name>
    <name evidence="11" type="ORF">ERS852385_00277</name>
</gene>
<feature type="transmembrane region" description="Helical" evidence="10">
    <location>
        <begin position="207"/>
        <end position="235"/>
    </location>
</feature>
<evidence type="ECO:0000256" key="8">
    <source>
        <dbReference type="ARBA" id="ARBA00023136"/>
    </source>
</evidence>
<dbReference type="Pfam" id="PF03609">
    <property type="entry name" value="EII-Sor"/>
    <property type="match status" value="1"/>
</dbReference>
<dbReference type="Proteomes" id="UP000095546">
    <property type="component" value="Unassembled WGS sequence"/>
</dbReference>
<feature type="transmembrane region" description="Helical" evidence="10">
    <location>
        <begin position="64"/>
        <end position="86"/>
    </location>
</feature>